<organism evidence="1 2">
    <name type="scientific">Frankia umida</name>
    <dbReference type="NCBI Taxonomy" id="573489"/>
    <lineage>
        <taxon>Bacteria</taxon>
        <taxon>Bacillati</taxon>
        <taxon>Actinomycetota</taxon>
        <taxon>Actinomycetes</taxon>
        <taxon>Frankiales</taxon>
        <taxon>Frankiaceae</taxon>
        <taxon>Frankia</taxon>
    </lineage>
</organism>
<protein>
    <submittedName>
        <fullName evidence="1">Uncharacterized protein</fullName>
    </submittedName>
</protein>
<proteinExistence type="predicted"/>
<name>A0ABT0K330_9ACTN</name>
<comment type="caution">
    <text evidence="1">The sequence shown here is derived from an EMBL/GenBank/DDBJ whole genome shotgun (WGS) entry which is preliminary data.</text>
</comment>
<dbReference type="EMBL" id="JALKFT010000028">
    <property type="protein sequence ID" value="MCK9878195.1"/>
    <property type="molecule type" value="Genomic_DNA"/>
</dbReference>
<keyword evidence="2" id="KW-1185">Reference proteome</keyword>
<accession>A0ABT0K330</accession>
<evidence type="ECO:0000313" key="1">
    <source>
        <dbReference type="EMBL" id="MCK9878195.1"/>
    </source>
</evidence>
<dbReference type="Proteomes" id="UP001201873">
    <property type="component" value="Unassembled WGS sequence"/>
</dbReference>
<sequence length="164" mass="18094">MYDDAAGAEAGGGAATAEFAQAAMEILEPFAEKYGLYLAERTCWHVLFASGRRVLDVACDPWSCWALGAQVGLREPAPVDAGEHPRALGVQDVLQAVHGLRENTWRWTAADPAQLREVLRTLAALLDRYCADLLLDDEAFAHAERLVQQTTARRGAFLREFEEH</sequence>
<gene>
    <name evidence="1" type="ORF">MXD59_20900</name>
</gene>
<reference evidence="1 2" key="1">
    <citation type="submission" date="2022-04" db="EMBL/GenBank/DDBJ databases">
        <title>Genome diversity in the genus Frankia.</title>
        <authorList>
            <person name="Carlos-Shanley C."/>
            <person name="Hahn D."/>
        </authorList>
    </citation>
    <scope>NUCLEOTIDE SEQUENCE [LARGE SCALE GENOMIC DNA]</scope>
    <source>
        <strain evidence="1 2">Ag45/Mut15</strain>
    </source>
</reference>
<evidence type="ECO:0000313" key="2">
    <source>
        <dbReference type="Proteomes" id="UP001201873"/>
    </source>
</evidence>
<dbReference type="RefSeq" id="WP_248826326.1">
    <property type="nucleotide sequence ID" value="NZ_JALKFT010000028.1"/>
</dbReference>